<keyword evidence="2" id="KW-1185">Reference proteome</keyword>
<dbReference type="AlphaFoldDB" id="J0WMB8"/>
<proteinExistence type="predicted"/>
<gene>
    <name evidence="1" type="ORF">AURDEDRAFT_147620</name>
</gene>
<dbReference type="EMBL" id="JH688212">
    <property type="protein sequence ID" value="EJD33475.1"/>
    <property type="molecule type" value="Genomic_DNA"/>
</dbReference>
<accession>J0WMB8</accession>
<evidence type="ECO:0000313" key="2">
    <source>
        <dbReference type="Proteomes" id="UP000006514"/>
    </source>
</evidence>
<evidence type="ECO:0000313" key="1">
    <source>
        <dbReference type="EMBL" id="EJD33475.1"/>
    </source>
</evidence>
<organism evidence="1 2">
    <name type="scientific">Auricularia subglabra (strain TFB-10046 / SS5)</name>
    <name type="common">White-rot fungus</name>
    <name type="synonym">Auricularia delicata (strain TFB10046)</name>
    <dbReference type="NCBI Taxonomy" id="717982"/>
    <lineage>
        <taxon>Eukaryota</taxon>
        <taxon>Fungi</taxon>
        <taxon>Dikarya</taxon>
        <taxon>Basidiomycota</taxon>
        <taxon>Agaricomycotina</taxon>
        <taxon>Agaricomycetes</taxon>
        <taxon>Auriculariales</taxon>
        <taxon>Auriculariaceae</taxon>
        <taxon>Auricularia</taxon>
    </lineage>
</organism>
<dbReference type="KEGG" id="adl:AURDEDRAFT_147620"/>
<dbReference type="Proteomes" id="UP000006514">
    <property type="component" value="Unassembled WGS sequence"/>
</dbReference>
<reference evidence="2" key="1">
    <citation type="journal article" date="2012" name="Science">
        <title>The Paleozoic origin of enzymatic lignin decomposition reconstructed from 31 fungal genomes.</title>
        <authorList>
            <person name="Floudas D."/>
            <person name="Binder M."/>
            <person name="Riley R."/>
            <person name="Barry K."/>
            <person name="Blanchette R.A."/>
            <person name="Henrissat B."/>
            <person name="Martinez A.T."/>
            <person name="Otillar R."/>
            <person name="Spatafora J.W."/>
            <person name="Yadav J.S."/>
            <person name="Aerts A."/>
            <person name="Benoit I."/>
            <person name="Boyd A."/>
            <person name="Carlson A."/>
            <person name="Copeland A."/>
            <person name="Coutinho P.M."/>
            <person name="de Vries R.P."/>
            <person name="Ferreira P."/>
            <person name="Findley K."/>
            <person name="Foster B."/>
            <person name="Gaskell J."/>
            <person name="Glotzer D."/>
            <person name="Gorecki P."/>
            <person name="Heitman J."/>
            <person name="Hesse C."/>
            <person name="Hori C."/>
            <person name="Igarashi K."/>
            <person name="Jurgens J.A."/>
            <person name="Kallen N."/>
            <person name="Kersten P."/>
            <person name="Kohler A."/>
            <person name="Kuees U."/>
            <person name="Kumar T.K.A."/>
            <person name="Kuo A."/>
            <person name="LaButti K."/>
            <person name="Larrondo L.F."/>
            <person name="Lindquist E."/>
            <person name="Ling A."/>
            <person name="Lombard V."/>
            <person name="Lucas S."/>
            <person name="Lundell T."/>
            <person name="Martin R."/>
            <person name="McLaughlin D.J."/>
            <person name="Morgenstern I."/>
            <person name="Morin E."/>
            <person name="Murat C."/>
            <person name="Nagy L.G."/>
            <person name="Nolan M."/>
            <person name="Ohm R.A."/>
            <person name="Patyshakuliyeva A."/>
            <person name="Rokas A."/>
            <person name="Ruiz-Duenas F.J."/>
            <person name="Sabat G."/>
            <person name="Salamov A."/>
            <person name="Samejima M."/>
            <person name="Schmutz J."/>
            <person name="Slot J.C."/>
            <person name="St John F."/>
            <person name="Stenlid J."/>
            <person name="Sun H."/>
            <person name="Sun S."/>
            <person name="Syed K."/>
            <person name="Tsang A."/>
            <person name="Wiebenga A."/>
            <person name="Young D."/>
            <person name="Pisabarro A."/>
            <person name="Eastwood D.C."/>
            <person name="Martin F."/>
            <person name="Cullen D."/>
            <person name="Grigoriev I.V."/>
            <person name="Hibbett D.S."/>
        </authorList>
    </citation>
    <scope>NUCLEOTIDE SEQUENCE [LARGE SCALE GENOMIC DNA]</scope>
    <source>
        <strain evidence="2">TFB10046</strain>
    </source>
</reference>
<protein>
    <submittedName>
        <fullName evidence="1">Uncharacterized protein</fullName>
    </submittedName>
</protein>
<sequence length="360" mass="39196">MSAMGALTPLLLFACLFCIGLLSVAACASTVIRRFLSLAGFFIAAYLSLEAARTLQESACQLTFLATWIPCPVPIPEPPVSQASHQVSSANLDPVTVCNIFGGSTAPEESISRYMPSMVFTGNLAANISLWSPTSSEIMTTSESIKKTKPELGSTVANLSTLLGRSHGTYELAESTFSHWAGVVHQETSPGRLSATVYHALYYWWSPPIAQLPENLFNDLLASLDMLDRSIQDVRLSVHRHVEQVDGLHGAFSNASVLAWGEEWSLSMKAKRAWFPPSVDELSQESLRRQVRLHSIFAACALEYALGALGRISAALLALQELPTHMTSNSVTEVTITLQALRLRAAALKQANMDLQRMLM</sequence>
<name>J0WMB8_AURST</name>
<dbReference type="InParanoid" id="J0WMB8"/>